<organism evidence="12 13">
    <name type="scientific">Thermocrinis minervae</name>
    <dbReference type="NCBI Taxonomy" id="381751"/>
    <lineage>
        <taxon>Bacteria</taxon>
        <taxon>Pseudomonadati</taxon>
        <taxon>Aquificota</taxon>
        <taxon>Aquificia</taxon>
        <taxon>Aquificales</taxon>
        <taxon>Aquificaceae</taxon>
        <taxon>Thermocrinis</taxon>
    </lineage>
</organism>
<evidence type="ECO:0000256" key="2">
    <source>
        <dbReference type="ARBA" id="ARBA00004651"/>
    </source>
</evidence>
<dbReference type="InterPro" id="IPR003661">
    <property type="entry name" value="HisK_dim/P_dom"/>
</dbReference>
<dbReference type="InterPro" id="IPR005467">
    <property type="entry name" value="His_kinase_dom"/>
</dbReference>
<dbReference type="InterPro" id="IPR036890">
    <property type="entry name" value="HATPase_C_sf"/>
</dbReference>
<keyword evidence="4" id="KW-1003">Cell membrane</keyword>
<dbReference type="GO" id="GO:0005886">
    <property type="term" value="C:plasma membrane"/>
    <property type="evidence" value="ECO:0007669"/>
    <property type="project" value="UniProtKB-SubCell"/>
</dbReference>
<dbReference type="SUPFAM" id="SSF47384">
    <property type="entry name" value="Homodimeric domain of signal transducing histidine kinase"/>
    <property type="match status" value="1"/>
</dbReference>
<evidence type="ECO:0000256" key="7">
    <source>
        <dbReference type="ARBA" id="ARBA00022777"/>
    </source>
</evidence>
<comment type="subcellular location">
    <subcellularLocation>
        <location evidence="2">Cell membrane</location>
        <topology evidence="2">Multi-pass membrane protein</topology>
    </subcellularLocation>
</comment>
<dbReference type="CDD" id="cd00075">
    <property type="entry name" value="HATPase"/>
    <property type="match status" value="1"/>
</dbReference>
<dbReference type="PROSITE" id="PS50109">
    <property type="entry name" value="HIS_KIN"/>
    <property type="match status" value="1"/>
</dbReference>
<evidence type="ECO:0000256" key="3">
    <source>
        <dbReference type="ARBA" id="ARBA00012438"/>
    </source>
</evidence>
<dbReference type="InterPro" id="IPR050351">
    <property type="entry name" value="BphY/WalK/GraS-like"/>
</dbReference>
<evidence type="ECO:0000256" key="9">
    <source>
        <dbReference type="ARBA" id="ARBA00023136"/>
    </source>
</evidence>
<evidence type="ECO:0000256" key="4">
    <source>
        <dbReference type="ARBA" id="ARBA00022475"/>
    </source>
</evidence>
<keyword evidence="9 10" id="KW-0472">Membrane</keyword>
<keyword evidence="8 10" id="KW-1133">Transmembrane helix</keyword>
<feature type="transmembrane region" description="Helical" evidence="10">
    <location>
        <begin position="6"/>
        <end position="29"/>
    </location>
</feature>
<dbReference type="SMART" id="SM00387">
    <property type="entry name" value="HATPase_c"/>
    <property type="match status" value="1"/>
</dbReference>
<dbReference type="GO" id="GO:0016036">
    <property type="term" value="P:cellular response to phosphate starvation"/>
    <property type="evidence" value="ECO:0007669"/>
    <property type="project" value="TreeGrafter"/>
</dbReference>
<dbReference type="Proteomes" id="UP000189810">
    <property type="component" value="Chromosome I"/>
</dbReference>
<evidence type="ECO:0000256" key="6">
    <source>
        <dbReference type="ARBA" id="ARBA00022692"/>
    </source>
</evidence>
<dbReference type="InterPro" id="IPR003594">
    <property type="entry name" value="HATPase_dom"/>
</dbReference>
<dbReference type="SUPFAM" id="SSF55874">
    <property type="entry name" value="ATPase domain of HSP90 chaperone/DNA topoisomerase II/histidine kinase"/>
    <property type="match status" value="1"/>
</dbReference>
<evidence type="ECO:0000256" key="1">
    <source>
        <dbReference type="ARBA" id="ARBA00000085"/>
    </source>
</evidence>
<dbReference type="EMBL" id="LT670846">
    <property type="protein sequence ID" value="SHK34010.1"/>
    <property type="molecule type" value="Genomic_DNA"/>
</dbReference>
<dbReference type="Pfam" id="PF02518">
    <property type="entry name" value="HATPase_c"/>
    <property type="match status" value="1"/>
</dbReference>
<evidence type="ECO:0000259" key="11">
    <source>
        <dbReference type="PROSITE" id="PS50109"/>
    </source>
</evidence>
<keyword evidence="13" id="KW-1185">Reference proteome</keyword>
<comment type="catalytic activity">
    <reaction evidence="1">
        <text>ATP + protein L-histidine = ADP + protein N-phospho-L-histidine.</text>
        <dbReference type="EC" id="2.7.13.3"/>
    </reaction>
</comment>
<dbReference type="Gene3D" id="3.30.565.10">
    <property type="entry name" value="Histidine kinase-like ATPase, C-terminal domain"/>
    <property type="match status" value="1"/>
</dbReference>
<gene>
    <name evidence="12" type="ORF">SAMN05444391_0716</name>
</gene>
<evidence type="ECO:0000313" key="13">
    <source>
        <dbReference type="Proteomes" id="UP000189810"/>
    </source>
</evidence>
<feature type="domain" description="Histidine kinase" evidence="11">
    <location>
        <begin position="184"/>
        <end position="372"/>
    </location>
</feature>
<feature type="transmembrane region" description="Helical" evidence="10">
    <location>
        <begin position="140"/>
        <end position="165"/>
    </location>
</feature>
<keyword evidence="6 10" id="KW-0812">Transmembrane</keyword>
<evidence type="ECO:0000256" key="10">
    <source>
        <dbReference type="SAM" id="Phobius"/>
    </source>
</evidence>
<dbReference type="STRING" id="381751.SAMN05444391_0716"/>
<keyword evidence="7 12" id="KW-0418">Kinase</keyword>
<evidence type="ECO:0000256" key="5">
    <source>
        <dbReference type="ARBA" id="ARBA00022679"/>
    </source>
</evidence>
<accession>A0A1M6RNP1</accession>
<reference evidence="12 13" key="1">
    <citation type="submission" date="2016-11" db="EMBL/GenBank/DDBJ databases">
        <authorList>
            <person name="Jaros S."/>
            <person name="Januszkiewicz K."/>
            <person name="Wedrychowicz H."/>
        </authorList>
    </citation>
    <scope>NUCLEOTIDE SEQUENCE [LARGE SCALE GENOMIC DNA]</scope>
    <source>
        <strain evidence="12 13">DSM 19557</strain>
    </source>
</reference>
<sequence length="372" mass="43082">MSVLKLFFLNFFKFFIPTSFFFVMLWFIFNQEMVKLEEEYLTEATNNMIKLLSADEDLLNNQYITSTYIMMLIKDRSIIGAVNVKNSDFNTFKSMLEETSDGLKESSKYLIYTKSFLCNKSKCRILLALPKERIIRRKMILLFSALISSVFTSFVIAILSIMNVLGQVRWYKLYSERLKKMAVYISHEIKTPLSILLLNLQNVNVDENTKIVIQKAINRIIKLTAKLKIIANIDIKPTNISRFNLMQLIKDIVDFYQHGLQIKNLILKTEGLNHVEVQTDYELLYSLITNLIDNAVKYAKENTHIVLRLEKGEKYVNLSITNVIGEDSNLMEELSYGVGLSIVREVAKNLGILVNFHKSNDKFVSVIKIPYT</sequence>
<evidence type="ECO:0000256" key="8">
    <source>
        <dbReference type="ARBA" id="ARBA00022989"/>
    </source>
</evidence>
<dbReference type="OrthoDB" id="14660at2"/>
<dbReference type="InterPro" id="IPR036097">
    <property type="entry name" value="HisK_dim/P_sf"/>
</dbReference>
<dbReference type="GO" id="GO:0004721">
    <property type="term" value="F:phosphoprotein phosphatase activity"/>
    <property type="evidence" value="ECO:0007669"/>
    <property type="project" value="TreeGrafter"/>
</dbReference>
<dbReference type="CDD" id="cd00082">
    <property type="entry name" value="HisKA"/>
    <property type="match status" value="1"/>
</dbReference>
<evidence type="ECO:0000313" key="12">
    <source>
        <dbReference type="EMBL" id="SHK34010.1"/>
    </source>
</evidence>
<dbReference type="EC" id="2.7.13.3" evidence="3"/>
<dbReference type="GO" id="GO:0000155">
    <property type="term" value="F:phosphorelay sensor kinase activity"/>
    <property type="evidence" value="ECO:0007669"/>
    <property type="project" value="InterPro"/>
</dbReference>
<dbReference type="PANTHER" id="PTHR45453:SF2">
    <property type="entry name" value="HISTIDINE KINASE"/>
    <property type="match status" value="1"/>
</dbReference>
<keyword evidence="5" id="KW-0808">Transferase</keyword>
<proteinExistence type="predicted"/>
<protein>
    <recommendedName>
        <fullName evidence="3">histidine kinase</fullName>
        <ecNumber evidence="3">2.7.13.3</ecNumber>
    </recommendedName>
</protein>
<name>A0A1M6RNP1_9AQUI</name>
<dbReference type="PANTHER" id="PTHR45453">
    <property type="entry name" value="PHOSPHATE REGULON SENSOR PROTEIN PHOR"/>
    <property type="match status" value="1"/>
</dbReference>
<dbReference type="AlphaFoldDB" id="A0A1M6RNP1"/>